<dbReference type="FunFam" id="1.10.287.310:FF:000002">
    <property type="entry name" value="60S ribosomal protein L35"/>
    <property type="match status" value="1"/>
</dbReference>
<dbReference type="FunCoup" id="A0A0C3DBH1">
    <property type="interactions" value="375"/>
</dbReference>
<evidence type="ECO:0000256" key="2">
    <source>
        <dbReference type="ARBA" id="ARBA00022980"/>
    </source>
</evidence>
<dbReference type="InterPro" id="IPR045059">
    <property type="entry name" value="Ribosomal_uL29_euk"/>
</dbReference>
<dbReference type="GO" id="GO:0006412">
    <property type="term" value="P:translation"/>
    <property type="evidence" value="ECO:0007669"/>
    <property type="project" value="InterPro"/>
</dbReference>
<dbReference type="Proteomes" id="UP000053989">
    <property type="component" value="Unassembled WGS sequence"/>
</dbReference>
<evidence type="ECO:0000313" key="6">
    <source>
        <dbReference type="EMBL" id="KIM58065.1"/>
    </source>
</evidence>
<dbReference type="STRING" id="1036808.A0A0C3DBH1"/>
<evidence type="ECO:0008006" key="8">
    <source>
        <dbReference type="Google" id="ProtNLM"/>
    </source>
</evidence>
<keyword evidence="4" id="KW-0175">Coiled coil</keyword>
<dbReference type="NCBIfam" id="TIGR00012">
    <property type="entry name" value="L29"/>
    <property type="match status" value="1"/>
</dbReference>
<dbReference type="FunFam" id="6.10.250.3450:FF:000001">
    <property type="entry name" value="60S ribosomal protein L35"/>
    <property type="match status" value="1"/>
</dbReference>
<protein>
    <recommendedName>
        <fullName evidence="8">Ribosomal protein L29</fullName>
    </recommendedName>
</protein>
<evidence type="ECO:0000256" key="1">
    <source>
        <dbReference type="ARBA" id="ARBA00009254"/>
    </source>
</evidence>
<gene>
    <name evidence="6" type="ORF">SCLCIDRAFT_1218904</name>
</gene>
<dbReference type="InterPro" id="IPR036049">
    <property type="entry name" value="Ribosomal_uL29_sf"/>
</dbReference>
<evidence type="ECO:0000313" key="7">
    <source>
        <dbReference type="Proteomes" id="UP000053989"/>
    </source>
</evidence>
<keyword evidence="2" id="KW-0689">Ribosomal protein</keyword>
<dbReference type="InterPro" id="IPR018254">
    <property type="entry name" value="Ribosomal_uL29_CS"/>
</dbReference>
<dbReference type="PROSITE" id="PS00579">
    <property type="entry name" value="RIBOSOMAL_L29"/>
    <property type="match status" value="1"/>
</dbReference>
<feature type="compositionally biased region" description="Basic residues" evidence="5">
    <location>
        <begin position="107"/>
        <end position="124"/>
    </location>
</feature>
<accession>A0A0C3DBH1</accession>
<reference evidence="7" key="2">
    <citation type="submission" date="2015-01" db="EMBL/GenBank/DDBJ databases">
        <title>Evolutionary Origins and Diversification of the Mycorrhizal Mutualists.</title>
        <authorList>
            <consortium name="DOE Joint Genome Institute"/>
            <consortium name="Mycorrhizal Genomics Consortium"/>
            <person name="Kohler A."/>
            <person name="Kuo A."/>
            <person name="Nagy L.G."/>
            <person name="Floudas D."/>
            <person name="Copeland A."/>
            <person name="Barry K.W."/>
            <person name="Cichocki N."/>
            <person name="Veneault-Fourrey C."/>
            <person name="LaButti K."/>
            <person name="Lindquist E.A."/>
            <person name="Lipzen A."/>
            <person name="Lundell T."/>
            <person name="Morin E."/>
            <person name="Murat C."/>
            <person name="Riley R."/>
            <person name="Ohm R."/>
            <person name="Sun H."/>
            <person name="Tunlid A."/>
            <person name="Henrissat B."/>
            <person name="Grigoriev I.V."/>
            <person name="Hibbett D.S."/>
            <person name="Martin F."/>
        </authorList>
    </citation>
    <scope>NUCLEOTIDE SEQUENCE [LARGE SCALE GENOMIC DNA]</scope>
    <source>
        <strain evidence="7">Foug A</strain>
    </source>
</reference>
<evidence type="ECO:0000256" key="4">
    <source>
        <dbReference type="SAM" id="Coils"/>
    </source>
</evidence>
<dbReference type="AlphaFoldDB" id="A0A0C3DBH1"/>
<dbReference type="GO" id="GO:0003729">
    <property type="term" value="F:mRNA binding"/>
    <property type="evidence" value="ECO:0007669"/>
    <property type="project" value="TreeGrafter"/>
</dbReference>
<evidence type="ECO:0000256" key="3">
    <source>
        <dbReference type="ARBA" id="ARBA00023274"/>
    </source>
</evidence>
<reference evidence="6 7" key="1">
    <citation type="submission" date="2014-04" db="EMBL/GenBank/DDBJ databases">
        <authorList>
            <consortium name="DOE Joint Genome Institute"/>
            <person name="Kuo A."/>
            <person name="Kohler A."/>
            <person name="Nagy L.G."/>
            <person name="Floudas D."/>
            <person name="Copeland A."/>
            <person name="Barry K.W."/>
            <person name="Cichocki N."/>
            <person name="Veneault-Fourrey C."/>
            <person name="LaButti K."/>
            <person name="Lindquist E.A."/>
            <person name="Lipzen A."/>
            <person name="Lundell T."/>
            <person name="Morin E."/>
            <person name="Murat C."/>
            <person name="Sun H."/>
            <person name="Tunlid A."/>
            <person name="Henrissat B."/>
            <person name="Grigoriev I.V."/>
            <person name="Hibbett D.S."/>
            <person name="Martin F."/>
            <person name="Nordberg H.P."/>
            <person name="Cantor M.N."/>
            <person name="Hua S.X."/>
        </authorList>
    </citation>
    <scope>NUCLEOTIDE SEQUENCE [LARGE SCALE GENOMIC DNA]</scope>
    <source>
        <strain evidence="6 7">Foug A</strain>
    </source>
</reference>
<comment type="similarity">
    <text evidence="1">Belongs to the universal ribosomal protein uL29 family.</text>
</comment>
<dbReference type="Gene3D" id="6.10.250.3450">
    <property type="match status" value="1"/>
</dbReference>
<dbReference type="EMBL" id="KN822091">
    <property type="protein sequence ID" value="KIM58065.1"/>
    <property type="molecule type" value="Genomic_DNA"/>
</dbReference>
<dbReference type="Gene3D" id="1.10.287.310">
    <property type="match status" value="1"/>
</dbReference>
<organism evidence="6 7">
    <name type="scientific">Scleroderma citrinum Foug A</name>
    <dbReference type="NCBI Taxonomy" id="1036808"/>
    <lineage>
        <taxon>Eukaryota</taxon>
        <taxon>Fungi</taxon>
        <taxon>Dikarya</taxon>
        <taxon>Basidiomycota</taxon>
        <taxon>Agaricomycotina</taxon>
        <taxon>Agaricomycetes</taxon>
        <taxon>Agaricomycetidae</taxon>
        <taxon>Boletales</taxon>
        <taxon>Sclerodermatineae</taxon>
        <taxon>Sclerodermataceae</taxon>
        <taxon>Scleroderma</taxon>
    </lineage>
</organism>
<evidence type="ECO:0000256" key="5">
    <source>
        <dbReference type="SAM" id="MobiDB-lite"/>
    </source>
</evidence>
<feature type="coiled-coil region" evidence="4">
    <location>
        <begin position="8"/>
        <end position="35"/>
    </location>
</feature>
<dbReference type="PANTHER" id="PTHR45722:SF2">
    <property type="entry name" value="LARGE RIBOSOMAL SUBUNIT PROTEIN UL29-RELATED"/>
    <property type="match status" value="1"/>
</dbReference>
<dbReference type="PANTHER" id="PTHR45722">
    <property type="entry name" value="60S RIBOSOMAL PROTEIN L35"/>
    <property type="match status" value="1"/>
</dbReference>
<name>A0A0C3DBH1_9AGAM</name>
<dbReference type="HAMAP" id="MF_00374">
    <property type="entry name" value="Ribosomal_uL29"/>
    <property type="match status" value="1"/>
</dbReference>
<sequence>MPSKIKAYELQSKSKNDLTKQLRELKGELLALRVQKVAGGAPSKLTKINVIRKSIARVLTVMNQKARNNLREYYKNKKYLPLDLRPKKTRAIRRRLTKHEASLKTDKQRKKDIHFPPRKYAVRA</sequence>
<dbReference type="InParanoid" id="A0A0C3DBH1"/>
<keyword evidence="3" id="KW-0687">Ribonucleoprotein</keyword>
<dbReference type="CDD" id="cd00427">
    <property type="entry name" value="Ribosomal_L29_HIP"/>
    <property type="match status" value="1"/>
</dbReference>
<dbReference type="GO" id="GO:0022625">
    <property type="term" value="C:cytosolic large ribosomal subunit"/>
    <property type="evidence" value="ECO:0007669"/>
    <property type="project" value="InterPro"/>
</dbReference>
<dbReference type="OrthoDB" id="528635at2759"/>
<dbReference type="GO" id="GO:0000463">
    <property type="term" value="P:maturation of LSU-rRNA from tricistronic rRNA transcript (SSU-rRNA, 5.8S rRNA, LSU-rRNA)"/>
    <property type="evidence" value="ECO:0007669"/>
    <property type="project" value="InterPro"/>
</dbReference>
<dbReference type="SUPFAM" id="SSF46561">
    <property type="entry name" value="Ribosomal protein L29 (L29p)"/>
    <property type="match status" value="1"/>
</dbReference>
<keyword evidence="7" id="KW-1185">Reference proteome</keyword>
<dbReference type="InterPro" id="IPR001854">
    <property type="entry name" value="Ribosomal_uL29"/>
</dbReference>
<dbReference type="Pfam" id="PF00831">
    <property type="entry name" value="Ribosomal_L29"/>
    <property type="match status" value="1"/>
</dbReference>
<dbReference type="GO" id="GO:0003735">
    <property type="term" value="F:structural constituent of ribosome"/>
    <property type="evidence" value="ECO:0007669"/>
    <property type="project" value="InterPro"/>
</dbReference>
<feature type="region of interest" description="Disordered" evidence="5">
    <location>
        <begin position="97"/>
        <end position="124"/>
    </location>
</feature>
<proteinExistence type="inferred from homology"/>
<dbReference type="HOGENOM" id="CLU_110381_1_1_1"/>
<dbReference type="GO" id="GO:0030684">
    <property type="term" value="C:preribosome"/>
    <property type="evidence" value="ECO:0007669"/>
    <property type="project" value="UniProtKB-ARBA"/>
</dbReference>